<dbReference type="InterPro" id="IPR005021">
    <property type="entry name" value="Terminase_largesu-like"/>
</dbReference>
<accession>A0A367Y776</accession>
<evidence type="ECO:0000313" key="3">
    <source>
        <dbReference type="Proteomes" id="UP000253508"/>
    </source>
</evidence>
<organism evidence="2 3">
    <name type="scientific">Microbacterium sorbitolivorans</name>
    <dbReference type="NCBI Taxonomy" id="1867410"/>
    <lineage>
        <taxon>Bacteria</taxon>
        <taxon>Bacillati</taxon>
        <taxon>Actinomycetota</taxon>
        <taxon>Actinomycetes</taxon>
        <taxon>Micrococcales</taxon>
        <taxon>Microbacteriaceae</taxon>
        <taxon>Microbacterium</taxon>
    </lineage>
</organism>
<reference evidence="2 3" key="1">
    <citation type="submission" date="2018-07" db="EMBL/GenBank/DDBJ databases">
        <title>Microbacterium endoborsara sp. nov., a novel actinobacterium isolated from Borszczowia aralocaspica.</title>
        <authorList>
            <person name="An D."/>
        </authorList>
    </citation>
    <scope>NUCLEOTIDE SEQUENCE [LARGE SCALE GENOMIC DNA]</scope>
    <source>
        <strain evidence="2 3">C1.15228</strain>
    </source>
</reference>
<gene>
    <name evidence="2" type="ORF">DTO57_03355</name>
</gene>
<evidence type="ECO:0000259" key="1">
    <source>
        <dbReference type="Pfam" id="PF03354"/>
    </source>
</evidence>
<evidence type="ECO:0000313" key="2">
    <source>
        <dbReference type="EMBL" id="RCK61677.1"/>
    </source>
</evidence>
<dbReference type="Proteomes" id="UP000253508">
    <property type="component" value="Unassembled WGS sequence"/>
</dbReference>
<name>A0A367Y776_9MICO</name>
<dbReference type="Gene3D" id="3.40.50.300">
    <property type="entry name" value="P-loop containing nucleotide triphosphate hydrolases"/>
    <property type="match status" value="1"/>
</dbReference>
<sequence>MNAPEPTVYAQPYDDIAPWPPTRWTEPLAPDFPSAFDSYRALFRVVWFAAFAYTLEVWQETLLRHVFELYPEGHKRAGQLRWRQVVVSLGRQNGKTEIACAVALIVLLMKARPLLIGIASTVDQANLIYQRTMYVINQSPRLRAKFAATTRTRGIRTHDGGSYELKANKSGALQGIPLDAGLVDELHLLLREVWDDLVNGLGGRANSFVFGITTAGNDDSDLLLSLYAKGAESIENGGAGRVAFFCWEALNALMPDDDDELGRELARANPAVACGRVDLETTIEDVRSMPEPGAIRYRLNRFTGSENVFISGAMWNACHDDVAWPAGAAPIFVVDRTPDWSYASIGAFTKLEDGRIYCDLVASFVRPALEQLVDACVTLAKWNPTTYGIDGYALRDLGRALEDRGLPVTFGTQADALNGSALFYSKVKQKLIVHPGHALLAMQIPKAVRKDVGEGFRVSRAKSGQIDAVMTHVQGVLLADVQRDTSLQIF</sequence>
<dbReference type="Pfam" id="PF03354">
    <property type="entry name" value="TerL_ATPase"/>
    <property type="match status" value="1"/>
</dbReference>
<dbReference type="PANTHER" id="PTHR41287">
    <property type="match status" value="1"/>
</dbReference>
<feature type="domain" description="Terminase large subunit-like ATPase" evidence="1">
    <location>
        <begin position="73"/>
        <end position="221"/>
    </location>
</feature>
<dbReference type="InterPro" id="IPR046461">
    <property type="entry name" value="TerL_ATPase"/>
</dbReference>
<proteinExistence type="predicted"/>
<dbReference type="OrthoDB" id="4115830at2"/>
<dbReference type="RefSeq" id="WP_114116782.1">
    <property type="nucleotide sequence ID" value="NZ_BMHU01000001.1"/>
</dbReference>
<comment type="caution">
    <text evidence="2">The sequence shown here is derived from an EMBL/GenBank/DDBJ whole genome shotgun (WGS) entry which is preliminary data.</text>
</comment>
<dbReference type="EMBL" id="QORO01000001">
    <property type="protein sequence ID" value="RCK61677.1"/>
    <property type="molecule type" value="Genomic_DNA"/>
</dbReference>
<dbReference type="PANTHER" id="PTHR41287:SF1">
    <property type="entry name" value="PROTEIN YMFN"/>
    <property type="match status" value="1"/>
</dbReference>
<dbReference type="AlphaFoldDB" id="A0A367Y776"/>
<dbReference type="InterPro" id="IPR027417">
    <property type="entry name" value="P-loop_NTPase"/>
</dbReference>
<keyword evidence="3" id="KW-1185">Reference proteome</keyword>
<protein>
    <recommendedName>
        <fullName evidence="1">Terminase large subunit-like ATPase domain-containing protein</fullName>
    </recommendedName>
</protein>